<accession>A0A4Z1A435</accession>
<comment type="caution">
    <text evidence="1">The sequence shown here is derived from an EMBL/GenBank/DDBJ whole genome shotgun (WGS) entry which is preliminary data.</text>
</comment>
<keyword evidence="2" id="KW-1185">Reference proteome</keyword>
<gene>
    <name evidence="1" type="ORF">EHQ69_08785</name>
</gene>
<dbReference type="RefSeq" id="WP_135585530.1">
    <property type="nucleotide sequence ID" value="NZ_RQGO01000027.1"/>
</dbReference>
<dbReference type="OrthoDB" id="323886at2"/>
<sequence>MLNAKFDHFLLYSSKPEETYQFLKDHLQLTSLTPLTNYGSFQSGMFAFKNGILEILWYEGKTKEERANLPINQFVGFALQSDLDIIKTKDELESLGINTSELLEQKVYNEKNEEVIISEIVMLDHFFDDFQTFFIEYKNNYLRKRFEELSKESEWEIDFLIIEVLNQKEISNHFLRLGFKKENDFAFSDLNNIKIRIQEVTSENSIPSFVVKSKDKKIDIVKVLDSCFA</sequence>
<protein>
    <submittedName>
        <fullName evidence="1">Uncharacterized protein</fullName>
    </submittedName>
</protein>
<proteinExistence type="predicted"/>
<evidence type="ECO:0000313" key="1">
    <source>
        <dbReference type="EMBL" id="TGL92061.1"/>
    </source>
</evidence>
<evidence type="ECO:0000313" key="2">
    <source>
        <dbReference type="Proteomes" id="UP000298263"/>
    </source>
</evidence>
<dbReference type="Proteomes" id="UP000298263">
    <property type="component" value="Unassembled WGS sequence"/>
</dbReference>
<organism evidence="1 2">
    <name type="scientific">Leptospira congkakensis</name>
    <dbReference type="NCBI Taxonomy" id="2484932"/>
    <lineage>
        <taxon>Bacteria</taxon>
        <taxon>Pseudomonadati</taxon>
        <taxon>Spirochaetota</taxon>
        <taxon>Spirochaetia</taxon>
        <taxon>Leptospirales</taxon>
        <taxon>Leptospiraceae</taxon>
        <taxon>Leptospira</taxon>
    </lineage>
</organism>
<dbReference type="AlphaFoldDB" id="A0A4Z1A435"/>
<name>A0A4Z1A435_9LEPT</name>
<dbReference type="EMBL" id="RQGP01000020">
    <property type="protein sequence ID" value="TGL92061.1"/>
    <property type="molecule type" value="Genomic_DNA"/>
</dbReference>
<dbReference type="SUPFAM" id="SSF54593">
    <property type="entry name" value="Glyoxalase/Bleomycin resistance protein/Dihydroxybiphenyl dioxygenase"/>
    <property type="match status" value="1"/>
</dbReference>
<reference evidence="1" key="1">
    <citation type="journal article" date="2019" name="PLoS Negl. Trop. Dis.">
        <title>Revisiting the worldwide diversity of Leptospira species in the environment.</title>
        <authorList>
            <person name="Vincent A.T."/>
            <person name="Schiettekatte O."/>
            <person name="Bourhy P."/>
            <person name="Veyrier F.J."/>
            <person name="Picardeau M."/>
        </authorList>
    </citation>
    <scope>NUCLEOTIDE SEQUENCE [LARGE SCALE GENOMIC DNA]</scope>
    <source>
        <strain evidence="1">201702422</strain>
    </source>
</reference>
<dbReference type="InterPro" id="IPR029068">
    <property type="entry name" value="Glyas_Bleomycin-R_OHBP_Dase"/>
</dbReference>